<feature type="compositionally biased region" description="Polar residues" evidence="1">
    <location>
        <begin position="254"/>
        <end position="263"/>
    </location>
</feature>
<feature type="region of interest" description="Disordered" evidence="1">
    <location>
        <begin position="1"/>
        <end position="308"/>
    </location>
</feature>
<comment type="caution">
    <text evidence="2">The sequence shown here is derived from an EMBL/GenBank/DDBJ whole genome shotgun (WGS) entry which is preliminary data.</text>
</comment>
<accession>A0AA35QWY6</accession>
<reference evidence="2" key="1">
    <citation type="submission" date="2023-03" db="EMBL/GenBank/DDBJ databases">
        <authorList>
            <person name="Steffen K."/>
            <person name="Cardenas P."/>
        </authorList>
    </citation>
    <scope>NUCLEOTIDE SEQUENCE</scope>
</reference>
<keyword evidence="3" id="KW-1185">Reference proteome</keyword>
<feature type="region of interest" description="Disordered" evidence="1">
    <location>
        <begin position="322"/>
        <end position="437"/>
    </location>
</feature>
<feature type="compositionally biased region" description="Acidic residues" evidence="1">
    <location>
        <begin position="182"/>
        <end position="191"/>
    </location>
</feature>
<feature type="compositionally biased region" description="Basic and acidic residues" evidence="1">
    <location>
        <begin position="41"/>
        <end position="52"/>
    </location>
</feature>
<dbReference type="EMBL" id="CASHTH010000244">
    <property type="protein sequence ID" value="CAI7995355.1"/>
    <property type="molecule type" value="Genomic_DNA"/>
</dbReference>
<feature type="compositionally biased region" description="Basic residues" evidence="1">
    <location>
        <begin position="398"/>
        <end position="409"/>
    </location>
</feature>
<gene>
    <name evidence="2" type="ORF">GBAR_LOCUS1682</name>
</gene>
<feature type="compositionally biased region" description="Basic and acidic residues" evidence="1">
    <location>
        <begin position="59"/>
        <end position="95"/>
    </location>
</feature>
<evidence type="ECO:0000256" key="1">
    <source>
        <dbReference type="SAM" id="MobiDB-lite"/>
    </source>
</evidence>
<evidence type="ECO:0000313" key="2">
    <source>
        <dbReference type="EMBL" id="CAI7995355.1"/>
    </source>
</evidence>
<feature type="compositionally biased region" description="Basic and acidic residues" evidence="1">
    <location>
        <begin position="210"/>
        <end position="253"/>
    </location>
</feature>
<dbReference type="AlphaFoldDB" id="A0AA35QWY6"/>
<protein>
    <submittedName>
        <fullName evidence="2">Uncharacterized protein</fullName>
    </submittedName>
</protein>
<feature type="compositionally biased region" description="Basic and acidic residues" evidence="1">
    <location>
        <begin position="359"/>
        <end position="392"/>
    </location>
</feature>
<name>A0AA35QWY6_GEOBA</name>
<feature type="compositionally biased region" description="Basic and acidic residues" evidence="1">
    <location>
        <begin position="109"/>
        <end position="123"/>
    </location>
</feature>
<organism evidence="2 3">
    <name type="scientific">Geodia barretti</name>
    <name type="common">Barrett's horny sponge</name>
    <dbReference type="NCBI Taxonomy" id="519541"/>
    <lineage>
        <taxon>Eukaryota</taxon>
        <taxon>Metazoa</taxon>
        <taxon>Porifera</taxon>
        <taxon>Demospongiae</taxon>
        <taxon>Heteroscleromorpha</taxon>
        <taxon>Tetractinellida</taxon>
        <taxon>Astrophorina</taxon>
        <taxon>Geodiidae</taxon>
        <taxon>Geodia</taxon>
    </lineage>
</organism>
<feature type="compositionally biased region" description="Basic and acidic residues" evidence="1">
    <location>
        <begin position="410"/>
        <end position="430"/>
    </location>
</feature>
<sequence>MPRRSRSRSPGPRRESRSPILRRRRSEHDRGGGGRGRGRGRGRERENVRERTTGSQDPPMRRNSDRPVDRHTHNERIGRNEGDRRMWQNDVHPSRAMDVNPESSEMEENSARRTDRFVTERFKRSNAGRSFQRGGMEGRRGRRRWERRSEGDGRGWRGDEEGGRGERGGGEKEDGGQGVTGEIEEGMEGEVGEQRRRFEGRRGRGGWRRVAKEREEMEREEQVFREKRLMDSLTDPRDVPKGSWYFEHDDRKLAQTSQPSRRYSTGDERYRRDRRDQRDWEGEREKREEVGQRRGGERERERGFRQRSPRVWRHDMFEQLEREEAGEGEEWGQEGLVEGEQETGNGRQQRRSVVHRLGTRLEDTRGDHRLPQRDPGVDGRWAHDKFSEHDKLVSYPIQHHKARQRTKERRRGEESEEGKAEDFEKGKEQADISMDTM</sequence>
<feature type="compositionally biased region" description="Basic residues" evidence="1">
    <location>
        <begin position="348"/>
        <end position="358"/>
    </location>
</feature>
<evidence type="ECO:0000313" key="3">
    <source>
        <dbReference type="Proteomes" id="UP001174909"/>
    </source>
</evidence>
<feature type="compositionally biased region" description="Basic and acidic residues" evidence="1">
    <location>
        <begin position="147"/>
        <end position="175"/>
    </location>
</feature>
<proteinExistence type="predicted"/>
<feature type="compositionally biased region" description="Acidic residues" evidence="1">
    <location>
        <begin position="326"/>
        <end position="341"/>
    </location>
</feature>
<feature type="compositionally biased region" description="Basic and acidic residues" evidence="1">
    <location>
        <begin position="192"/>
        <end position="202"/>
    </location>
</feature>
<feature type="compositionally biased region" description="Basic and acidic residues" evidence="1">
    <location>
        <begin position="264"/>
        <end position="304"/>
    </location>
</feature>
<dbReference type="Proteomes" id="UP001174909">
    <property type="component" value="Unassembled WGS sequence"/>
</dbReference>